<feature type="domain" description="Anti-sigma-28 factor FlgM C-terminal" evidence="10">
    <location>
        <begin position="41"/>
        <end position="91"/>
    </location>
</feature>
<feature type="compositionally biased region" description="Polar residues" evidence="9">
    <location>
        <begin position="1"/>
        <end position="24"/>
    </location>
</feature>
<gene>
    <name evidence="11" type="primary">flgM</name>
    <name evidence="11" type="ORF">JMA39_19200</name>
</gene>
<name>A0ABS1T348_9GAMM</name>
<accession>A0ABS1T348</accession>
<reference evidence="11 12" key="1">
    <citation type="submission" date="2021-01" db="EMBL/GenBank/DDBJ databases">
        <title>Genome sequence of Shewanella schlegeliana JCM 11561.</title>
        <authorList>
            <person name="Zhang H."/>
            <person name="Li C."/>
        </authorList>
    </citation>
    <scope>NUCLEOTIDE SEQUENCE [LARGE SCALE GENOMIC DNA]</scope>
    <source>
        <strain evidence="11 12">JCM 11561</strain>
    </source>
</reference>
<keyword evidence="11" id="KW-0282">Flagellum</keyword>
<evidence type="ECO:0000313" key="12">
    <source>
        <dbReference type="Proteomes" id="UP000604898"/>
    </source>
</evidence>
<keyword evidence="12" id="KW-1185">Reference proteome</keyword>
<keyword evidence="6" id="KW-0804">Transcription</keyword>
<keyword evidence="5" id="KW-0805">Transcription regulation</keyword>
<evidence type="ECO:0000256" key="5">
    <source>
        <dbReference type="ARBA" id="ARBA00023015"/>
    </source>
</evidence>
<keyword evidence="3" id="KW-0678">Repressor</keyword>
<dbReference type="InterPro" id="IPR007412">
    <property type="entry name" value="FlgM"/>
</dbReference>
<dbReference type="InterPro" id="IPR031316">
    <property type="entry name" value="FlgM_C"/>
</dbReference>
<evidence type="ECO:0000256" key="9">
    <source>
        <dbReference type="SAM" id="MobiDB-lite"/>
    </source>
</evidence>
<proteinExistence type="inferred from homology"/>
<dbReference type="NCBIfam" id="TIGR03824">
    <property type="entry name" value="FlgM_jcvi"/>
    <property type="match status" value="1"/>
</dbReference>
<protein>
    <recommendedName>
        <fullName evidence="2">Negative regulator of flagellin synthesis</fullName>
    </recommendedName>
    <alternativeName>
        <fullName evidence="8">Anti-sigma-28 factor</fullName>
    </alternativeName>
</protein>
<comment type="similarity">
    <text evidence="1">Belongs to the FlgM family.</text>
</comment>
<keyword evidence="4" id="KW-1005">Bacterial flagellum biogenesis</keyword>
<feature type="region of interest" description="Disordered" evidence="9">
    <location>
        <begin position="1"/>
        <end position="28"/>
    </location>
</feature>
<comment type="caution">
    <text evidence="11">The sequence shown here is derived from an EMBL/GenBank/DDBJ whole genome shotgun (WGS) entry which is preliminary data.</text>
</comment>
<keyword evidence="11" id="KW-0966">Cell projection</keyword>
<evidence type="ECO:0000259" key="10">
    <source>
        <dbReference type="Pfam" id="PF04316"/>
    </source>
</evidence>
<dbReference type="RefSeq" id="WP_202723498.1">
    <property type="nucleotide sequence ID" value="NZ_BPEX01000040.1"/>
</dbReference>
<dbReference type="Pfam" id="PF04316">
    <property type="entry name" value="FlgM"/>
    <property type="match status" value="1"/>
</dbReference>
<evidence type="ECO:0000256" key="2">
    <source>
        <dbReference type="ARBA" id="ARBA00017823"/>
    </source>
</evidence>
<organism evidence="11 12">
    <name type="scientific">Shewanella schlegeliana</name>
    <dbReference type="NCBI Taxonomy" id="190308"/>
    <lineage>
        <taxon>Bacteria</taxon>
        <taxon>Pseudomonadati</taxon>
        <taxon>Pseudomonadota</taxon>
        <taxon>Gammaproteobacteria</taxon>
        <taxon>Alteromonadales</taxon>
        <taxon>Shewanellaceae</taxon>
        <taxon>Shewanella</taxon>
    </lineage>
</organism>
<evidence type="ECO:0000256" key="8">
    <source>
        <dbReference type="ARBA" id="ARBA00030117"/>
    </source>
</evidence>
<dbReference type="EMBL" id="JAESVD010000014">
    <property type="protein sequence ID" value="MBL4915226.1"/>
    <property type="molecule type" value="Genomic_DNA"/>
</dbReference>
<dbReference type="InterPro" id="IPR035890">
    <property type="entry name" value="Anti-sigma-28_factor_FlgM_sf"/>
</dbReference>
<evidence type="ECO:0000256" key="1">
    <source>
        <dbReference type="ARBA" id="ARBA00005322"/>
    </source>
</evidence>
<comment type="function">
    <text evidence="7">Responsible for the coupling of flagellin expression to flagellar assembly by preventing expression of the flagellin genes when a component of the middle class of proteins is defective. It negatively regulates flagellar genes by inhibiting the activity of FliA by directly binding to FliA.</text>
</comment>
<evidence type="ECO:0000256" key="7">
    <source>
        <dbReference type="ARBA" id="ARBA00024739"/>
    </source>
</evidence>
<evidence type="ECO:0000256" key="4">
    <source>
        <dbReference type="ARBA" id="ARBA00022795"/>
    </source>
</evidence>
<dbReference type="Proteomes" id="UP000604898">
    <property type="component" value="Unassembled WGS sequence"/>
</dbReference>
<evidence type="ECO:0000256" key="3">
    <source>
        <dbReference type="ARBA" id="ARBA00022491"/>
    </source>
</evidence>
<evidence type="ECO:0000313" key="11">
    <source>
        <dbReference type="EMBL" id="MBL4915226.1"/>
    </source>
</evidence>
<evidence type="ECO:0000256" key="6">
    <source>
        <dbReference type="ARBA" id="ARBA00023163"/>
    </source>
</evidence>
<dbReference type="SUPFAM" id="SSF101498">
    <property type="entry name" value="Anti-sigma factor FlgM"/>
    <property type="match status" value="1"/>
</dbReference>
<sequence length="95" mass="10600">MEINKINSTINAEMGTSKSKTHSAVQPLDTPVATAVKPQQEVSEDCRLIEYSQQRLEQLPDFELAKVAEIRQSLIDGSFDLDLEKLTDAMVQQHG</sequence>
<keyword evidence="11" id="KW-0969">Cilium</keyword>